<evidence type="ECO:0000313" key="1">
    <source>
        <dbReference type="EMBL" id="KAL3652975.1"/>
    </source>
</evidence>
<gene>
    <name evidence="1" type="ORF">CASFOL_002656</name>
</gene>
<organism evidence="1 2">
    <name type="scientific">Castilleja foliolosa</name>
    <dbReference type="NCBI Taxonomy" id="1961234"/>
    <lineage>
        <taxon>Eukaryota</taxon>
        <taxon>Viridiplantae</taxon>
        <taxon>Streptophyta</taxon>
        <taxon>Embryophyta</taxon>
        <taxon>Tracheophyta</taxon>
        <taxon>Spermatophyta</taxon>
        <taxon>Magnoliopsida</taxon>
        <taxon>eudicotyledons</taxon>
        <taxon>Gunneridae</taxon>
        <taxon>Pentapetalae</taxon>
        <taxon>asterids</taxon>
        <taxon>lamiids</taxon>
        <taxon>Lamiales</taxon>
        <taxon>Orobanchaceae</taxon>
        <taxon>Pedicularideae</taxon>
        <taxon>Castillejinae</taxon>
        <taxon>Castilleja</taxon>
    </lineage>
</organism>
<dbReference type="AlphaFoldDB" id="A0ABD3EIN3"/>
<comment type="caution">
    <text evidence="1">The sequence shown here is derived from an EMBL/GenBank/DDBJ whole genome shotgun (WGS) entry which is preliminary data.</text>
</comment>
<dbReference type="Proteomes" id="UP001632038">
    <property type="component" value="Unassembled WGS sequence"/>
</dbReference>
<keyword evidence="2" id="KW-1185">Reference proteome</keyword>
<reference evidence="2" key="1">
    <citation type="journal article" date="2024" name="IScience">
        <title>Strigolactones Initiate the Formation of Haustorium-like Structures in Castilleja.</title>
        <authorList>
            <person name="Buerger M."/>
            <person name="Peterson D."/>
            <person name="Chory J."/>
        </authorList>
    </citation>
    <scope>NUCLEOTIDE SEQUENCE [LARGE SCALE GENOMIC DNA]</scope>
</reference>
<dbReference type="EMBL" id="JAVIJP010000005">
    <property type="protein sequence ID" value="KAL3652975.1"/>
    <property type="molecule type" value="Genomic_DNA"/>
</dbReference>
<protein>
    <submittedName>
        <fullName evidence="1">Uncharacterized protein</fullName>
    </submittedName>
</protein>
<evidence type="ECO:0000313" key="2">
    <source>
        <dbReference type="Proteomes" id="UP001632038"/>
    </source>
</evidence>
<sequence length="191" mass="20964">MGGFAKKLKVGKLVGKLTNCLSKLCSAGGDGGGLKDEELAFTTFIIKVNTSKPGWQKGIIKLLKNCKGARFKMDGGGVVEVSGISRPMNLMKKIGKSGKAELQWIQYGQCCANLFMPAQPAAKDTKKDPPIQHNYNHNPNPALLPYNNNNYGYNHNYDHNHNLSLSLPPSSYYYGGGDYGYYAPPPPPRYY</sequence>
<name>A0ABD3EIN3_9LAMI</name>
<proteinExistence type="predicted"/>
<accession>A0ABD3EIN3</accession>